<dbReference type="GO" id="GO:0032259">
    <property type="term" value="P:methylation"/>
    <property type="evidence" value="ECO:0007669"/>
    <property type="project" value="UniProtKB-KW"/>
</dbReference>
<gene>
    <name evidence="6" type="ORF">Esi_0114_0058</name>
</gene>
<dbReference type="Proteomes" id="UP000002630">
    <property type="component" value="Linkage Group LG03"/>
</dbReference>
<dbReference type="Pfam" id="PF09273">
    <property type="entry name" value="Rubis-subs-bind"/>
    <property type="match status" value="1"/>
</dbReference>
<keyword evidence="7" id="KW-1185">Reference proteome</keyword>
<evidence type="ECO:0000259" key="5">
    <source>
        <dbReference type="Pfam" id="PF09273"/>
    </source>
</evidence>
<dbReference type="EMBL" id="FN649728">
    <property type="protein sequence ID" value="CBN75532.1"/>
    <property type="molecule type" value="Genomic_DNA"/>
</dbReference>
<dbReference type="SUPFAM" id="SSF82199">
    <property type="entry name" value="SET domain"/>
    <property type="match status" value="1"/>
</dbReference>
<dbReference type="InterPro" id="IPR050600">
    <property type="entry name" value="SETD3_SETD6_MTase"/>
</dbReference>
<dbReference type="InterPro" id="IPR015353">
    <property type="entry name" value="Rubisco_LSMT_subst-bd"/>
</dbReference>
<dbReference type="Gene3D" id="3.90.1410.10">
    <property type="entry name" value="set domain protein methyltransferase, domain 1"/>
    <property type="match status" value="1"/>
</dbReference>
<evidence type="ECO:0000256" key="1">
    <source>
        <dbReference type="ARBA" id="ARBA00022603"/>
    </source>
</evidence>
<evidence type="ECO:0000256" key="2">
    <source>
        <dbReference type="ARBA" id="ARBA00022679"/>
    </source>
</evidence>
<reference evidence="6 7" key="1">
    <citation type="journal article" date="2010" name="Nature">
        <title>The Ectocarpus genome and the independent evolution of multicellularity in brown algae.</title>
        <authorList>
            <person name="Cock J.M."/>
            <person name="Sterck L."/>
            <person name="Rouze P."/>
            <person name="Scornet D."/>
            <person name="Allen A.E."/>
            <person name="Amoutzias G."/>
            <person name="Anthouard V."/>
            <person name="Artiguenave F."/>
            <person name="Aury J.M."/>
            <person name="Badger J.H."/>
            <person name="Beszteri B."/>
            <person name="Billiau K."/>
            <person name="Bonnet E."/>
            <person name="Bothwell J.H."/>
            <person name="Bowler C."/>
            <person name="Boyen C."/>
            <person name="Brownlee C."/>
            <person name="Carrano C.J."/>
            <person name="Charrier B."/>
            <person name="Cho G.Y."/>
            <person name="Coelho S.M."/>
            <person name="Collen J."/>
            <person name="Corre E."/>
            <person name="Da Silva C."/>
            <person name="Delage L."/>
            <person name="Delaroque N."/>
            <person name="Dittami S.M."/>
            <person name="Doulbeau S."/>
            <person name="Elias M."/>
            <person name="Farnham G."/>
            <person name="Gachon C.M."/>
            <person name="Gschloessl B."/>
            <person name="Heesch S."/>
            <person name="Jabbari K."/>
            <person name="Jubin C."/>
            <person name="Kawai H."/>
            <person name="Kimura K."/>
            <person name="Kloareg B."/>
            <person name="Kupper F.C."/>
            <person name="Lang D."/>
            <person name="Le Bail A."/>
            <person name="Leblanc C."/>
            <person name="Lerouge P."/>
            <person name="Lohr M."/>
            <person name="Lopez P.J."/>
            <person name="Martens C."/>
            <person name="Maumus F."/>
            <person name="Michel G."/>
            <person name="Miranda-Saavedra D."/>
            <person name="Morales J."/>
            <person name="Moreau H."/>
            <person name="Motomura T."/>
            <person name="Nagasato C."/>
            <person name="Napoli C.A."/>
            <person name="Nelson D.R."/>
            <person name="Nyvall-Collen P."/>
            <person name="Peters A.F."/>
            <person name="Pommier C."/>
            <person name="Potin P."/>
            <person name="Poulain J."/>
            <person name="Quesneville H."/>
            <person name="Read B."/>
            <person name="Rensing S.A."/>
            <person name="Ritter A."/>
            <person name="Rousvoal S."/>
            <person name="Samanta M."/>
            <person name="Samson G."/>
            <person name="Schroeder D.C."/>
            <person name="Segurens B."/>
            <person name="Strittmatter M."/>
            <person name="Tonon T."/>
            <person name="Tregear J.W."/>
            <person name="Valentin K."/>
            <person name="von Dassow P."/>
            <person name="Yamagishi T."/>
            <person name="Van de Peer Y."/>
            <person name="Wincker P."/>
        </authorList>
    </citation>
    <scope>NUCLEOTIDE SEQUENCE [LARGE SCALE GENOMIC DNA]</scope>
    <source>
        <strain evidence="7">Ec32 / CCAP1310/4</strain>
    </source>
</reference>
<protein>
    <recommendedName>
        <fullName evidence="5">Rubisco LSMT substrate-binding domain-containing protein</fullName>
    </recommendedName>
</protein>
<evidence type="ECO:0000256" key="4">
    <source>
        <dbReference type="SAM" id="MobiDB-lite"/>
    </source>
</evidence>
<dbReference type="eggNOG" id="KOG1337">
    <property type="taxonomic scope" value="Eukaryota"/>
</dbReference>
<dbReference type="STRING" id="2880.D8LD79"/>
<dbReference type="EMBL" id="FN647832">
    <property type="protein sequence ID" value="CBN75532.1"/>
    <property type="molecule type" value="Genomic_DNA"/>
</dbReference>
<dbReference type="CDD" id="cd10527">
    <property type="entry name" value="SET_LSMT"/>
    <property type="match status" value="1"/>
</dbReference>
<proteinExistence type="predicted"/>
<dbReference type="OrthoDB" id="441812at2759"/>
<keyword evidence="2" id="KW-0808">Transferase</keyword>
<dbReference type="Gene3D" id="3.90.1420.10">
    <property type="entry name" value="Rubisco LSMT, substrate-binding domain"/>
    <property type="match status" value="1"/>
</dbReference>
<keyword evidence="1" id="KW-0489">Methyltransferase</keyword>
<evidence type="ECO:0000313" key="7">
    <source>
        <dbReference type="Proteomes" id="UP000002630"/>
    </source>
</evidence>
<name>D8LD79_ECTSI</name>
<dbReference type="GO" id="GO:0016279">
    <property type="term" value="F:protein-lysine N-methyltransferase activity"/>
    <property type="evidence" value="ECO:0007669"/>
    <property type="project" value="TreeGrafter"/>
</dbReference>
<dbReference type="InParanoid" id="D8LD79"/>
<accession>D8LD79</accession>
<sequence length="524" mass="56663">MAQRHLYSAIRRGDAEGDGGRDATAVELDGLLSWFVEHGGSMTKLCLEDLGGEMSLSLLTGQALNKGEVVMSIPISLCMTVDSVLALHLMAERRKGDGSFWKQYLRTLPDDVDTPLRWLVEQAEEEFRLLDGTMVGLLSRMMHSQVRKDWEEFHLPLVEAHPEILGGVTFEDYLWAMSSIWSRSFDYQEPGPDDSPCSRRAMVPVINAANHDPSAADSLSEMIEFQAQEGGLSMGIGEPGRARGTLRVSAGRDYAAREQFFILYGRYSNAKLLYSYGFVLASNPYGGLDYWVRVPQTDPGFAWKQALLDEHPLTAAQAYDFSGTVRAGGWISPALLATVRVAQLTADERPVAEKAFEGKMVTPRNEAASLGALLAGLRRKLTTLGGTADERSPSGWEKEKQDIAALEGELERRQQRRQPHGGEGELAGGEEEGGDRGKEEERGDGGAGAAITAAAAASRCSASGAAAIKSLRRRVAAARVRLEEKAVVADAILALEASLRELQAAASSGVGAVASFETLDCRTG</sequence>
<dbReference type="AlphaFoldDB" id="D8LD79"/>
<feature type="domain" description="Rubisco LSMT substrate-binding" evidence="5">
    <location>
        <begin position="295"/>
        <end position="486"/>
    </location>
</feature>
<feature type="compositionally biased region" description="Basic and acidic residues" evidence="4">
    <location>
        <begin position="434"/>
        <end position="444"/>
    </location>
</feature>
<dbReference type="InterPro" id="IPR046341">
    <property type="entry name" value="SET_dom_sf"/>
</dbReference>
<evidence type="ECO:0000313" key="6">
    <source>
        <dbReference type="EMBL" id="CBN75532.1"/>
    </source>
</evidence>
<dbReference type="InterPro" id="IPR036464">
    <property type="entry name" value="Rubisco_LSMT_subst-bd_sf"/>
</dbReference>
<feature type="region of interest" description="Disordered" evidence="4">
    <location>
        <begin position="411"/>
        <end position="449"/>
    </location>
</feature>
<evidence type="ECO:0000256" key="3">
    <source>
        <dbReference type="ARBA" id="ARBA00022691"/>
    </source>
</evidence>
<dbReference type="PANTHER" id="PTHR13271">
    <property type="entry name" value="UNCHARACTERIZED PUTATIVE METHYLTRANSFERASE"/>
    <property type="match status" value="1"/>
</dbReference>
<keyword evidence="3" id="KW-0949">S-adenosyl-L-methionine</keyword>
<organism evidence="6 7">
    <name type="scientific">Ectocarpus siliculosus</name>
    <name type="common">Brown alga</name>
    <name type="synonym">Conferva siliculosa</name>
    <dbReference type="NCBI Taxonomy" id="2880"/>
    <lineage>
        <taxon>Eukaryota</taxon>
        <taxon>Sar</taxon>
        <taxon>Stramenopiles</taxon>
        <taxon>Ochrophyta</taxon>
        <taxon>PX clade</taxon>
        <taxon>Phaeophyceae</taxon>
        <taxon>Ectocarpales</taxon>
        <taxon>Ectocarpaceae</taxon>
        <taxon>Ectocarpus</taxon>
    </lineage>
</organism>